<feature type="transmembrane region" description="Helical" evidence="1">
    <location>
        <begin position="32"/>
        <end position="51"/>
    </location>
</feature>
<keyword evidence="1" id="KW-0812">Transmembrane</keyword>
<comment type="caution">
    <text evidence="2">The sequence shown here is derived from an EMBL/GenBank/DDBJ whole genome shotgun (WGS) entry which is preliminary data.</text>
</comment>
<feature type="transmembrane region" description="Helical" evidence="1">
    <location>
        <begin position="63"/>
        <end position="86"/>
    </location>
</feature>
<gene>
    <name evidence="2" type="ORF">BHYA_0174g00050</name>
</gene>
<evidence type="ECO:0000313" key="2">
    <source>
        <dbReference type="EMBL" id="TGO35005.1"/>
    </source>
</evidence>
<proteinExistence type="predicted"/>
<name>A0A4Z1GE13_9HELO</name>
<feature type="transmembrane region" description="Helical" evidence="1">
    <location>
        <begin position="106"/>
        <end position="124"/>
    </location>
</feature>
<keyword evidence="1" id="KW-0472">Membrane</keyword>
<reference evidence="2 3" key="1">
    <citation type="submission" date="2017-12" db="EMBL/GenBank/DDBJ databases">
        <title>Comparative genomics of Botrytis spp.</title>
        <authorList>
            <person name="Valero-Jimenez C.A."/>
            <person name="Tapia P."/>
            <person name="Veloso J."/>
            <person name="Silva-Moreno E."/>
            <person name="Staats M."/>
            <person name="Valdes J.H."/>
            <person name="Van Kan J.A.L."/>
        </authorList>
    </citation>
    <scope>NUCLEOTIDE SEQUENCE [LARGE SCALE GENOMIC DNA]</scope>
    <source>
        <strain evidence="2 3">Bh0001</strain>
    </source>
</reference>
<dbReference type="EMBL" id="PQXK01000174">
    <property type="protein sequence ID" value="TGO35005.1"/>
    <property type="molecule type" value="Genomic_DNA"/>
</dbReference>
<sequence length="205" mass="22725">MPQRPVLPWQLLSNNVFVGMLRSVFSLKQDKYHLLTLLLSNSFTAVSPLGSSTASLIHKRTKFVSITVLLAAVALQVVGSSLPFILAVHTDGSARIIPSAQYRYKLLLGFGLGTSISTLFLTVWPNIERRYISTYPWLPDSPKFFLGGTTGLAVVTSVMTKSINSDLAEYLSSEQIYRVLQSAAAIEELPTPPRSNEIRIWQRVQ</sequence>
<evidence type="ECO:0000256" key="1">
    <source>
        <dbReference type="SAM" id="Phobius"/>
    </source>
</evidence>
<protein>
    <submittedName>
        <fullName evidence="2">Uncharacterized protein</fullName>
    </submittedName>
</protein>
<accession>A0A4Z1GE13</accession>
<keyword evidence="3" id="KW-1185">Reference proteome</keyword>
<dbReference type="Proteomes" id="UP000297814">
    <property type="component" value="Unassembled WGS sequence"/>
</dbReference>
<dbReference type="AlphaFoldDB" id="A0A4Z1GE13"/>
<evidence type="ECO:0000313" key="3">
    <source>
        <dbReference type="Proteomes" id="UP000297814"/>
    </source>
</evidence>
<keyword evidence="1" id="KW-1133">Transmembrane helix</keyword>
<organism evidence="2 3">
    <name type="scientific">Botrytis hyacinthi</name>
    <dbReference type="NCBI Taxonomy" id="278943"/>
    <lineage>
        <taxon>Eukaryota</taxon>
        <taxon>Fungi</taxon>
        <taxon>Dikarya</taxon>
        <taxon>Ascomycota</taxon>
        <taxon>Pezizomycotina</taxon>
        <taxon>Leotiomycetes</taxon>
        <taxon>Helotiales</taxon>
        <taxon>Sclerotiniaceae</taxon>
        <taxon>Botrytis</taxon>
    </lineage>
</organism>